<organism evidence="1 2">
    <name type="scientific">Peribacillus butanolivorans</name>
    <dbReference type="NCBI Taxonomy" id="421767"/>
    <lineage>
        <taxon>Bacteria</taxon>
        <taxon>Bacillati</taxon>
        <taxon>Bacillota</taxon>
        <taxon>Bacilli</taxon>
        <taxon>Bacillales</taxon>
        <taxon>Bacillaceae</taxon>
        <taxon>Peribacillus</taxon>
    </lineage>
</organism>
<reference evidence="1 2" key="1">
    <citation type="submission" date="2017-09" db="EMBL/GenBank/DDBJ databases">
        <title>Large-scale bioinformatics analysis of Bacillus genomes uncovers conserved roles of natural products in bacterial physiology.</title>
        <authorList>
            <consortium name="Agbiome Team Llc"/>
            <person name="Bleich R.M."/>
            <person name="Kirk G.J."/>
            <person name="Santa Maria K.C."/>
            <person name="Allen S.E."/>
            <person name="Farag S."/>
            <person name="Shank E.A."/>
            <person name="Bowers A."/>
        </authorList>
    </citation>
    <scope>NUCLEOTIDE SEQUENCE [LARGE SCALE GENOMIC DNA]</scope>
    <source>
        <strain evidence="1 2">AFS003229</strain>
    </source>
</reference>
<protein>
    <submittedName>
        <fullName evidence="1">Uncharacterized protein</fullName>
    </submittedName>
</protein>
<accession>A0AAX0S2I9</accession>
<sequence>MKYKVLSKLEHKLLNARKHDKEHGYSVEYKKSGVFLKSAGEKVEPIFSKAEVAGEDDEYVMIFAPVKDRQDCLLGVGDDIKINFNKVNYIYLILINILN</sequence>
<evidence type="ECO:0000313" key="2">
    <source>
        <dbReference type="Proteomes" id="UP000220106"/>
    </source>
</evidence>
<name>A0AAX0S2I9_9BACI</name>
<dbReference type="RefSeq" id="WP_098175940.1">
    <property type="nucleotide sequence ID" value="NZ_JBLOIZ010000025.1"/>
</dbReference>
<evidence type="ECO:0000313" key="1">
    <source>
        <dbReference type="EMBL" id="PEJ33560.1"/>
    </source>
</evidence>
<comment type="caution">
    <text evidence="1">The sequence shown here is derived from an EMBL/GenBank/DDBJ whole genome shotgun (WGS) entry which is preliminary data.</text>
</comment>
<gene>
    <name evidence="1" type="ORF">CN689_11310</name>
</gene>
<dbReference type="AlphaFoldDB" id="A0AAX0S2I9"/>
<dbReference type="Proteomes" id="UP000220106">
    <property type="component" value="Unassembled WGS sequence"/>
</dbReference>
<dbReference type="EMBL" id="NUEQ01000017">
    <property type="protein sequence ID" value="PEJ33560.1"/>
    <property type="molecule type" value="Genomic_DNA"/>
</dbReference>
<proteinExistence type="predicted"/>